<evidence type="ECO:0000313" key="1">
    <source>
        <dbReference type="EMBL" id="RCH80755.1"/>
    </source>
</evidence>
<reference evidence="1 2" key="1">
    <citation type="journal article" date="2018" name="G3 (Bethesda)">
        <title>Phylogenetic and Phylogenomic Definition of Rhizopus Species.</title>
        <authorList>
            <person name="Gryganskyi A.P."/>
            <person name="Golan J."/>
            <person name="Dolatabadi S."/>
            <person name="Mondo S."/>
            <person name="Robb S."/>
            <person name="Idnurm A."/>
            <person name="Muszewska A."/>
            <person name="Steczkiewicz K."/>
            <person name="Masonjones S."/>
            <person name="Liao H.L."/>
            <person name="Gajdeczka M.T."/>
            <person name="Anike F."/>
            <person name="Vuek A."/>
            <person name="Anishchenko I.M."/>
            <person name="Voigt K."/>
            <person name="de Hoog G.S."/>
            <person name="Smith M.E."/>
            <person name="Heitman J."/>
            <person name="Vilgalys R."/>
            <person name="Stajich J.E."/>
        </authorList>
    </citation>
    <scope>NUCLEOTIDE SEQUENCE [LARGE SCALE GENOMIC DNA]</scope>
    <source>
        <strain evidence="1 2">CBS 357.93</strain>
    </source>
</reference>
<dbReference type="EMBL" id="PJQL01003753">
    <property type="protein sequence ID" value="RCH80755.1"/>
    <property type="molecule type" value="Genomic_DNA"/>
</dbReference>
<dbReference type="Proteomes" id="UP000252139">
    <property type="component" value="Unassembled WGS sequence"/>
</dbReference>
<organism evidence="1 2">
    <name type="scientific">Rhizopus azygosporus</name>
    <name type="common">Rhizopus microsporus var. azygosporus</name>
    <dbReference type="NCBI Taxonomy" id="86630"/>
    <lineage>
        <taxon>Eukaryota</taxon>
        <taxon>Fungi</taxon>
        <taxon>Fungi incertae sedis</taxon>
        <taxon>Mucoromycota</taxon>
        <taxon>Mucoromycotina</taxon>
        <taxon>Mucoromycetes</taxon>
        <taxon>Mucorales</taxon>
        <taxon>Mucorineae</taxon>
        <taxon>Rhizopodaceae</taxon>
        <taxon>Rhizopus</taxon>
    </lineage>
</organism>
<accession>A0A367IST2</accession>
<gene>
    <name evidence="1" type="ORF">CU097_004433</name>
</gene>
<proteinExistence type="predicted"/>
<dbReference type="AlphaFoldDB" id="A0A367IST2"/>
<name>A0A367IST2_RHIAZ</name>
<comment type="caution">
    <text evidence="1">The sequence shown here is derived from an EMBL/GenBank/DDBJ whole genome shotgun (WGS) entry which is preliminary data.</text>
</comment>
<keyword evidence="2" id="KW-1185">Reference proteome</keyword>
<evidence type="ECO:0000313" key="2">
    <source>
        <dbReference type="Proteomes" id="UP000252139"/>
    </source>
</evidence>
<sequence length="120" mass="14031">MLYGLAKDYTLQGKERQDNFADVIDSVIRKKCMKIIDRLVDYDKRLKKRCSEMDESSSGQEQRDEPTYVPLTLIALPSSSYQEERDFVISFKKTLNGGRISWSRCLSTGHKKVFCKTFYR</sequence>
<protein>
    <submittedName>
        <fullName evidence="1">Uncharacterized protein</fullName>
    </submittedName>
</protein>
<dbReference type="OrthoDB" id="2289281at2759"/>